<evidence type="ECO:0000256" key="1">
    <source>
        <dbReference type="SAM" id="MobiDB-lite"/>
    </source>
</evidence>
<proteinExistence type="predicted"/>
<feature type="region of interest" description="Disordered" evidence="1">
    <location>
        <begin position="237"/>
        <end position="265"/>
    </location>
</feature>
<gene>
    <name evidence="3" type="ORF">SCP_0106960</name>
</gene>
<evidence type="ECO:0000313" key="3">
    <source>
        <dbReference type="EMBL" id="GBE77814.1"/>
    </source>
</evidence>
<name>A0A401G6N6_9APHY</name>
<dbReference type="OrthoDB" id="198652at2759"/>
<dbReference type="InterPro" id="IPR046896">
    <property type="entry name" value="Cup1-like_N"/>
</dbReference>
<keyword evidence="4" id="KW-1185">Reference proteome</keyword>
<protein>
    <recommendedName>
        <fullName evidence="2">LYR motif-containing protein Cup1-like N-terminal domain-containing protein</fullName>
    </recommendedName>
</protein>
<evidence type="ECO:0000313" key="4">
    <source>
        <dbReference type="Proteomes" id="UP000287166"/>
    </source>
</evidence>
<accession>A0A401G6N6</accession>
<reference evidence="3 4" key="1">
    <citation type="journal article" date="2018" name="Sci. Rep.">
        <title>Genome sequence of the cauliflower mushroom Sparassis crispa (Hanabiratake) and its association with beneficial usage.</title>
        <authorList>
            <person name="Kiyama R."/>
            <person name="Furutani Y."/>
            <person name="Kawaguchi K."/>
            <person name="Nakanishi T."/>
        </authorList>
    </citation>
    <scope>NUCLEOTIDE SEQUENCE [LARGE SCALE GENOMIC DNA]</scope>
</reference>
<dbReference type="GeneID" id="38774731"/>
<dbReference type="RefSeq" id="XP_027608727.1">
    <property type="nucleotide sequence ID" value="XM_027752926.1"/>
</dbReference>
<evidence type="ECO:0000259" key="2">
    <source>
        <dbReference type="Pfam" id="PF20263"/>
    </source>
</evidence>
<dbReference type="AlphaFoldDB" id="A0A401G6N6"/>
<feature type="domain" description="LYR motif-containing protein Cup1-like N-terminal" evidence="2">
    <location>
        <begin position="11"/>
        <end position="95"/>
    </location>
</feature>
<dbReference type="InParanoid" id="A0A401G6N6"/>
<feature type="compositionally biased region" description="Polar residues" evidence="1">
    <location>
        <begin position="326"/>
        <end position="335"/>
    </location>
</feature>
<dbReference type="Proteomes" id="UP000287166">
    <property type="component" value="Unassembled WGS sequence"/>
</dbReference>
<comment type="caution">
    <text evidence="3">The sequence shown here is derived from an EMBL/GenBank/DDBJ whole genome shotgun (WGS) entry which is preliminary data.</text>
</comment>
<organism evidence="3 4">
    <name type="scientific">Sparassis crispa</name>
    <dbReference type="NCBI Taxonomy" id="139825"/>
    <lineage>
        <taxon>Eukaryota</taxon>
        <taxon>Fungi</taxon>
        <taxon>Dikarya</taxon>
        <taxon>Basidiomycota</taxon>
        <taxon>Agaricomycotina</taxon>
        <taxon>Agaricomycetes</taxon>
        <taxon>Polyporales</taxon>
        <taxon>Sparassidaceae</taxon>
        <taxon>Sparassis</taxon>
    </lineage>
</organism>
<dbReference type="Pfam" id="PF20263">
    <property type="entry name" value="LYRM2-like"/>
    <property type="match status" value="1"/>
</dbReference>
<feature type="region of interest" description="Disordered" evidence="1">
    <location>
        <begin position="291"/>
        <end position="335"/>
    </location>
</feature>
<sequence length="335" mass="38142">MSNATRPIYALYRSLIREVRLLPTEYLRQFFRLKLSDDVRAALDSKDARLQKGRVKRMRQIQRKLQAANLGRRREFDHVLDLAYGRKGKLRAEILQPLLTDPKAPLPARMIHNVERSRPPAYSKELTTLLTTAYSRTTKALTLKALQHPHTLPPRADPSTNDAKFMGPLSKRREVNIRWKFFTEQHKRVHPPLQVVLEERTESGDVVHKTDSSSVLRAGIRPVGLQGSGVFEEVQALAASRPRRRSAHGKPYPDSHASQPDFRSHLPHRFLRRRFQFLLGRLPVMTYRRAMPGDSTSNAGKPGMVACGTRRSAQAEGGKQEETRRGTSQGCLKPK</sequence>
<dbReference type="EMBL" id="BFAD01000001">
    <property type="protein sequence ID" value="GBE77814.1"/>
    <property type="molecule type" value="Genomic_DNA"/>
</dbReference>